<proteinExistence type="predicted"/>
<sequence length="26" mass="2715">MITWSAVSKRCTITATASVKCLSSGL</sequence>
<keyword evidence="2" id="KW-1185">Reference proteome</keyword>
<feature type="non-terminal residue" evidence="1">
    <location>
        <position position="1"/>
    </location>
</feature>
<dbReference type="EMBL" id="BLLF01001547">
    <property type="protein sequence ID" value="GFH19956.1"/>
    <property type="molecule type" value="Genomic_DNA"/>
</dbReference>
<dbReference type="Proteomes" id="UP000485058">
    <property type="component" value="Unassembled WGS sequence"/>
</dbReference>
<protein>
    <submittedName>
        <fullName evidence="1">Uncharacterized protein</fullName>
    </submittedName>
</protein>
<name>A0A699ZLY4_HAELA</name>
<dbReference type="AlphaFoldDB" id="A0A699ZLY4"/>
<accession>A0A699ZLY4</accession>
<evidence type="ECO:0000313" key="1">
    <source>
        <dbReference type="EMBL" id="GFH19956.1"/>
    </source>
</evidence>
<gene>
    <name evidence="1" type="ORF">HaLaN_16994</name>
</gene>
<evidence type="ECO:0000313" key="2">
    <source>
        <dbReference type="Proteomes" id="UP000485058"/>
    </source>
</evidence>
<reference evidence="1 2" key="1">
    <citation type="submission" date="2020-02" db="EMBL/GenBank/DDBJ databases">
        <title>Draft genome sequence of Haematococcus lacustris strain NIES-144.</title>
        <authorList>
            <person name="Morimoto D."/>
            <person name="Nakagawa S."/>
            <person name="Yoshida T."/>
            <person name="Sawayama S."/>
        </authorList>
    </citation>
    <scope>NUCLEOTIDE SEQUENCE [LARGE SCALE GENOMIC DNA]</scope>
    <source>
        <strain evidence="1 2">NIES-144</strain>
    </source>
</reference>
<organism evidence="1 2">
    <name type="scientific">Haematococcus lacustris</name>
    <name type="common">Green alga</name>
    <name type="synonym">Haematococcus pluvialis</name>
    <dbReference type="NCBI Taxonomy" id="44745"/>
    <lineage>
        <taxon>Eukaryota</taxon>
        <taxon>Viridiplantae</taxon>
        <taxon>Chlorophyta</taxon>
        <taxon>core chlorophytes</taxon>
        <taxon>Chlorophyceae</taxon>
        <taxon>CS clade</taxon>
        <taxon>Chlamydomonadales</taxon>
        <taxon>Haematococcaceae</taxon>
        <taxon>Haematococcus</taxon>
    </lineage>
</organism>
<comment type="caution">
    <text evidence="1">The sequence shown here is derived from an EMBL/GenBank/DDBJ whole genome shotgun (WGS) entry which is preliminary data.</text>
</comment>